<dbReference type="InterPro" id="IPR027417">
    <property type="entry name" value="P-loop_NTPase"/>
</dbReference>
<reference evidence="1" key="1">
    <citation type="submission" date="2018-05" db="EMBL/GenBank/DDBJ databases">
        <authorList>
            <person name="Lanie J.A."/>
            <person name="Ng W.-L."/>
            <person name="Kazmierczak K.M."/>
            <person name="Andrzejewski T.M."/>
            <person name="Davidsen T.M."/>
            <person name="Wayne K.J."/>
            <person name="Tettelin H."/>
            <person name="Glass J.I."/>
            <person name="Rusch D."/>
            <person name="Podicherti R."/>
            <person name="Tsui H.-C.T."/>
            <person name="Winkler M.E."/>
        </authorList>
    </citation>
    <scope>NUCLEOTIDE SEQUENCE</scope>
</reference>
<name>A0A382L5J0_9ZZZZ</name>
<dbReference type="EMBL" id="UINC01084871">
    <property type="protein sequence ID" value="SVC31909.1"/>
    <property type="molecule type" value="Genomic_DNA"/>
</dbReference>
<gene>
    <name evidence="1" type="ORF">METZ01_LOCUS284763</name>
</gene>
<dbReference type="AlphaFoldDB" id="A0A382L5J0"/>
<dbReference type="SUPFAM" id="SSF52540">
    <property type="entry name" value="P-loop containing nucleoside triphosphate hydrolases"/>
    <property type="match status" value="1"/>
</dbReference>
<proteinExistence type="predicted"/>
<sequence length="406" mass="44579">YALKRLLNRLGIDRNEVQVWENKEKMPDGIHRSELLSELMRPEATIGAWHKLHTPNRAAIQGLRSITCPDLANEATTIAMMMRETIETPGLTAALVTPDRELAQRVKVELRRWNLAVDDSAGIALADTTAGVFLRLVASMASAQAAPIPTLAMLKHRLCSAGMTHETFRGHVAMIERATLRGPRPGPGFQGILKAAHEANVTGEALTWLQSIASAGNHLLSFTSSASVPLADILVSHIALAQWLTADASRGGEGRLWREEGGEAARLLLEEVISTARDTSPVCGREYAAIFDKLLADTVVHLNHNEPTRLRIWGPLESRLQHADLVIIGELNEGTWPRRSDTDAWLNRPMRESLGMMTTEQMVGLSAHDFSQLFCAPNVALIRSAKNAGTETIPSRWLVRLNAVLH</sequence>
<feature type="non-terminal residue" evidence="1">
    <location>
        <position position="406"/>
    </location>
</feature>
<evidence type="ECO:0000313" key="1">
    <source>
        <dbReference type="EMBL" id="SVC31909.1"/>
    </source>
</evidence>
<organism evidence="1">
    <name type="scientific">marine metagenome</name>
    <dbReference type="NCBI Taxonomy" id="408172"/>
    <lineage>
        <taxon>unclassified sequences</taxon>
        <taxon>metagenomes</taxon>
        <taxon>ecological metagenomes</taxon>
    </lineage>
</organism>
<accession>A0A382L5J0</accession>
<feature type="non-terminal residue" evidence="1">
    <location>
        <position position="1"/>
    </location>
</feature>
<evidence type="ECO:0008006" key="2">
    <source>
        <dbReference type="Google" id="ProtNLM"/>
    </source>
</evidence>
<protein>
    <recommendedName>
        <fullName evidence="2">PD-(D/E)XK endonuclease-like domain-containing protein</fullName>
    </recommendedName>
</protein>